<evidence type="ECO:0000313" key="2">
    <source>
        <dbReference type="Proteomes" id="UP000243900"/>
    </source>
</evidence>
<dbReference type="Pfam" id="PF04214">
    <property type="entry name" value="DUF411"/>
    <property type="match status" value="1"/>
</dbReference>
<proteinExistence type="predicted"/>
<dbReference type="RefSeq" id="WP_105191682.1">
    <property type="nucleotide sequence ID" value="NZ_PTQZ01000062.1"/>
</dbReference>
<evidence type="ECO:0008006" key="3">
    <source>
        <dbReference type="Google" id="ProtNLM"/>
    </source>
</evidence>
<keyword evidence="2" id="KW-1185">Reference proteome</keyword>
<protein>
    <recommendedName>
        <fullName evidence="3">Metal-binding protein</fullName>
    </recommendedName>
</protein>
<accession>A0A2P6ATD7</accession>
<evidence type="ECO:0000313" key="1">
    <source>
        <dbReference type="EMBL" id="PQA47457.1"/>
    </source>
</evidence>
<dbReference type="AlphaFoldDB" id="A0A2P6ATD7"/>
<gene>
    <name evidence="1" type="ORF">C5O18_04045</name>
</gene>
<sequence>MSRSRNTFWAIGLLALVFAGLGALSLLSDQAPQPIAQAAADTIVVHKSPTCGCCGKWVDHLKAEGFAVEVHDEGDMNAVKSRLGIPARLASCHTATVGGYLIEGHVAAADIKRLLQEKPKAQGLAVPGMPVGSPGMEVGDQRMPYETLLFSGEETTTYARHGDVQ</sequence>
<organism evidence="1 2">
    <name type="scientific">Amnimonas aquatica</name>
    <dbReference type="NCBI Taxonomy" id="2094561"/>
    <lineage>
        <taxon>Bacteria</taxon>
        <taxon>Pseudomonadati</taxon>
        <taxon>Pseudomonadota</taxon>
        <taxon>Gammaproteobacteria</taxon>
        <taxon>Moraxellales</taxon>
        <taxon>Moraxellaceae</taxon>
        <taxon>Amnimonas</taxon>
    </lineage>
</organism>
<comment type="caution">
    <text evidence="1">The sequence shown here is derived from an EMBL/GenBank/DDBJ whole genome shotgun (WGS) entry which is preliminary data.</text>
</comment>
<dbReference type="EMBL" id="PTQZ01000062">
    <property type="protein sequence ID" value="PQA47457.1"/>
    <property type="molecule type" value="Genomic_DNA"/>
</dbReference>
<dbReference type="InterPro" id="IPR007332">
    <property type="entry name" value="DUF411"/>
</dbReference>
<reference evidence="2" key="1">
    <citation type="submission" date="2018-02" db="EMBL/GenBank/DDBJ databases">
        <title>Genome sequencing of Solimonas sp. HR-BB.</title>
        <authorList>
            <person name="Lee Y."/>
            <person name="Jeon C.O."/>
        </authorList>
    </citation>
    <scope>NUCLEOTIDE SEQUENCE [LARGE SCALE GENOMIC DNA]</scope>
    <source>
        <strain evidence="2">HR-E</strain>
    </source>
</reference>
<dbReference type="Proteomes" id="UP000243900">
    <property type="component" value="Unassembled WGS sequence"/>
</dbReference>
<dbReference type="OrthoDB" id="14727at2"/>
<name>A0A2P6ATD7_9GAMM</name>